<feature type="transmembrane region" description="Helical" evidence="8">
    <location>
        <begin position="122"/>
        <end position="145"/>
    </location>
</feature>
<feature type="transmembrane region" description="Helical" evidence="8">
    <location>
        <begin position="246"/>
        <end position="263"/>
    </location>
</feature>
<dbReference type="GO" id="GO:0005886">
    <property type="term" value="C:plasma membrane"/>
    <property type="evidence" value="ECO:0007669"/>
    <property type="project" value="UniProtKB-SubCell"/>
</dbReference>
<feature type="transmembrane region" description="Helical" evidence="8">
    <location>
        <begin position="517"/>
        <end position="535"/>
    </location>
</feature>
<feature type="transmembrane region" description="Helical" evidence="8">
    <location>
        <begin position="322"/>
        <end position="342"/>
    </location>
</feature>
<keyword evidence="7 8" id="KW-0472">Membrane</keyword>
<evidence type="ECO:0000256" key="5">
    <source>
        <dbReference type="ARBA" id="ARBA00022692"/>
    </source>
</evidence>
<dbReference type="EMBL" id="LNQE01001688">
    <property type="protein sequence ID" value="KUG14212.1"/>
    <property type="molecule type" value="Genomic_DNA"/>
</dbReference>
<feature type="transmembrane region" description="Helical" evidence="8">
    <location>
        <begin position="489"/>
        <end position="505"/>
    </location>
</feature>
<dbReference type="PANTHER" id="PTHR33908">
    <property type="entry name" value="MANNOSYLTRANSFERASE YKCB-RELATED"/>
    <property type="match status" value="1"/>
</dbReference>
<feature type="transmembrane region" description="Helical" evidence="8">
    <location>
        <begin position="275"/>
        <end position="302"/>
    </location>
</feature>
<keyword evidence="6 8" id="KW-1133">Transmembrane helix</keyword>
<proteinExistence type="predicted"/>
<evidence type="ECO:0008006" key="10">
    <source>
        <dbReference type="Google" id="ProtNLM"/>
    </source>
</evidence>
<keyword evidence="2" id="KW-1003">Cell membrane</keyword>
<feature type="transmembrane region" description="Helical" evidence="8">
    <location>
        <begin position="420"/>
        <end position="439"/>
    </location>
</feature>
<comment type="caution">
    <text evidence="9">The sequence shown here is derived from an EMBL/GenBank/DDBJ whole genome shotgun (WGS) entry which is preliminary data.</text>
</comment>
<gene>
    <name evidence="9" type="ORF">ASZ90_016159</name>
</gene>
<keyword evidence="5 8" id="KW-0812">Transmembrane</keyword>
<dbReference type="GO" id="GO:0016763">
    <property type="term" value="F:pentosyltransferase activity"/>
    <property type="evidence" value="ECO:0007669"/>
    <property type="project" value="TreeGrafter"/>
</dbReference>
<dbReference type="InterPro" id="IPR050297">
    <property type="entry name" value="LipidA_mod_glycosyltrf_83"/>
</dbReference>
<evidence type="ECO:0000313" key="9">
    <source>
        <dbReference type="EMBL" id="KUG14212.1"/>
    </source>
</evidence>
<keyword evidence="3" id="KW-0328">Glycosyltransferase</keyword>
<accession>A0A0W8F009</accession>
<feature type="transmembrane region" description="Helical" evidence="8">
    <location>
        <begin position="157"/>
        <end position="177"/>
    </location>
</feature>
<evidence type="ECO:0000256" key="8">
    <source>
        <dbReference type="SAM" id="Phobius"/>
    </source>
</evidence>
<feature type="transmembrane region" description="Helical" evidence="8">
    <location>
        <begin position="189"/>
        <end position="210"/>
    </location>
</feature>
<evidence type="ECO:0000256" key="4">
    <source>
        <dbReference type="ARBA" id="ARBA00022679"/>
    </source>
</evidence>
<evidence type="ECO:0000256" key="2">
    <source>
        <dbReference type="ARBA" id="ARBA00022475"/>
    </source>
</evidence>
<feature type="transmembrane region" description="Helical" evidence="8">
    <location>
        <begin position="451"/>
        <end position="469"/>
    </location>
</feature>
<feature type="transmembrane region" description="Helical" evidence="8">
    <location>
        <begin position="576"/>
        <end position="601"/>
    </location>
</feature>
<keyword evidence="4" id="KW-0808">Transferase</keyword>
<organism evidence="9">
    <name type="scientific">hydrocarbon metagenome</name>
    <dbReference type="NCBI Taxonomy" id="938273"/>
    <lineage>
        <taxon>unclassified sequences</taxon>
        <taxon>metagenomes</taxon>
        <taxon>ecological metagenomes</taxon>
    </lineage>
</organism>
<sequence length="628" mass="70556">MKKRDRGRKQHPPQPPISDTRITRLLRENSVSVIIFLVLLCFITTFSNPGIFLNDEWISANQLYQLNAGQQVVFNEGPYGTYETGETTSYFISRGNVLQYTLILPLLALPVLKFFSLFGDNFRFPIVMLCSVIPMLVALLVGMCFPRYGKIGGVRWIWPAIVLSFLLFLANMAWYYPFAFTAPDAPKEVAALAFTNHILFALTGVILYHAARVIHSSDTWKGLFAMTVILASSSFLFWAGNAKDHMLVAFLFALVILFFLRYFRYHRYPDAASGFIAIGLLTWARPEMGLFTFLFTTAYFLYICFQQIRGNGEILQSFLKKASAVLFLVPGIAPFLVNNYIVTGNPFFPTFFVKRTIGQVPGLVNESIESGSAMIGETVMQNTTSLGEVVGIAVSFFTFSPAKVLFALPQVFLRPESGNMSLVAVCPLAVFALVTLILIIRKKISPETNPLLIYCILMVIAVFIAYIRVIPGLSTSGGIVPDMRYLSPAYIPVGLLGTVSLFTLLRCEPAKELMKKYTLIAIVLVPVIILALIIFRPFGGFYPGFSQFFMITVYAFIALVAAAWVVCRRGIVPYRYLVLATLILLVIPLCWQMMMVFLYSAGKYNHYPFWIPIVEQFFFTFIRVSRVG</sequence>
<feature type="transmembrane region" description="Helical" evidence="8">
    <location>
        <begin position="222"/>
        <end position="240"/>
    </location>
</feature>
<evidence type="ECO:0000256" key="3">
    <source>
        <dbReference type="ARBA" id="ARBA00022676"/>
    </source>
</evidence>
<dbReference type="PANTHER" id="PTHR33908:SF11">
    <property type="entry name" value="MEMBRANE PROTEIN"/>
    <property type="match status" value="1"/>
</dbReference>
<protein>
    <recommendedName>
        <fullName evidence="10">Glycosyltransferase RgtA/B/C/D-like domain-containing protein</fullName>
    </recommendedName>
</protein>
<reference evidence="9" key="1">
    <citation type="journal article" date="2015" name="Proc. Natl. Acad. Sci. U.S.A.">
        <title>Networks of energetic and metabolic interactions define dynamics in microbial communities.</title>
        <authorList>
            <person name="Embree M."/>
            <person name="Liu J.K."/>
            <person name="Al-Bassam M.M."/>
            <person name="Zengler K."/>
        </authorList>
    </citation>
    <scope>NUCLEOTIDE SEQUENCE</scope>
</reference>
<comment type="subcellular location">
    <subcellularLocation>
        <location evidence="1">Cell membrane</location>
        <topology evidence="1">Multi-pass membrane protein</topology>
    </subcellularLocation>
</comment>
<dbReference type="AlphaFoldDB" id="A0A0W8F009"/>
<feature type="transmembrane region" description="Helical" evidence="8">
    <location>
        <begin position="607"/>
        <end position="624"/>
    </location>
</feature>
<evidence type="ECO:0000256" key="7">
    <source>
        <dbReference type="ARBA" id="ARBA00023136"/>
    </source>
</evidence>
<feature type="transmembrane region" description="Helical" evidence="8">
    <location>
        <begin position="31"/>
        <end position="53"/>
    </location>
</feature>
<dbReference type="GO" id="GO:0008610">
    <property type="term" value="P:lipid biosynthetic process"/>
    <property type="evidence" value="ECO:0007669"/>
    <property type="project" value="UniProtKB-ARBA"/>
</dbReference>
<feature type="transmembrane region" description="Helical" evidence="8">
    <location>
        <begin position="547"/>
        <end position="567"/>
    </location>
</feature>
<evidence type="ECO:0000256" key="6">
    <source>
        <dbReference type="ARBA" id="ARBA00022989"/>
    </source>
</evidence>
<evidence type="ECO:0000256" key="1">
    <source>
        <dbReference type="ARBA" id="ARBA00004651"/>
    </source>
</evidence>
<name>A0A0W8F009_9ZZZZ</name>